<evidence type="ECO:0000313" key="3">
    <source>
        <dbReference type="Proteomes" id="UP001295740"/>
    </source>
</evidence>
<name>A0AAI8YBH3_9PEZI</name>
<proteinExistence type="predicted"/>
<organism evidence="2 3">
    <name type="scientific">Anthostomella pinea</name>
    <dbReference type="NCBI Taxonomy" id="933095"/>
    <lineage>
        <taxon>Eukaryota</taxon>
        <taxon>Fungi</taxon>
        <taxon>Dikarya</taxon>
        <taxon>Ascomycota</taxon>
        <taxon>Pezizomycotina</taxon>
        <taxon>Sordariomycetes</taxon>
        <taxon>Xylariomycetidae</taxon>
        <taxon>Xylariales</taxon>
        <taxon>Xylariaceae</taxon>
        <taxon>Anthostomella</taxon>
    </lineage>
</organism>
<feature type="chain" id="PRO_5042463000" evidence="1">
    <location>
        <begin position="21"/>
        <end position="545"/>
    </location>
</feature>
<dbReference type="SUPFAM" id="SSF53590">
    <property type="entry name" value="Nucleoside hydrolase"/>
    <property type="match status" value="1"/>
</dbReference>
<keyword evidence="3" id="KW-1185">Reference proteome</keyword>
<evidence type="ECO:0000256" key="1">
    <source>
        <dbReference type="SAM" id="SignalP"/>
    </source>
</evidence>
<dbReference type="GO" id="GO:0016799">
    <property type="term" value="F:hydrolase activity, hydrolyzing N-glycosyl compounds"/>
    <property type="evidence" value="ECO:0007669"/>
    <property type="project" value="InterPro"/>
</dbReference>
<protein>
    <submittedName>
        <fullName evidence="2">Uu.00g040020.m01.CDS01</fullName>
    </submittedName>
</protein>
<dbReference type="Gene3D" id="3.90.245.10">
    <property type="entry name" value="Ribonucleoside hydrolase-like"/>
    <property type="match status" value="1"/>
</dbReference>
<comment type="caution">
    <text evidence="2">The sequence shown here is derived from an EMBL/GenBank/DDBJ whole genome shotgun (WGS) entry which is preliminary data.</text>
</comment>
<reference evidence="2" key="1">
    <citation type="submission" date="2023-10" db="EMBL/GenBank/DDBJ databases">
        <authorList>
            <person name="Hackl T."/>
        </authorList>
    </citation>
    <scope>NUCLEOTIDE SEQUENCE</scope>
</reference>
<evidence type="ECO:0000313" key="2">
    <source>
        <dbReference type="EMBL" id="CAJ2501149.1"/>
    </source>
</evidence>
<gene>
    <name evidence="2" type="ORF">KHLLAP_LOCUS1617</name>
</gene>
<dbReference type="PROSITE" id="PS51257">
    <property type="entry name" value="PROKAR_LIPOPROTEIN"/>
    <property type="match status" value="1"/>
</dbReference>
<dbReference type="Proteomes" id="UP001295740">
    <property type="component" value="Unassembled WGS sequence"/>
</dbReference>
<sequence length="545" mass="62005">MFSLKHALAALPFLASACLALTIPGNDGNAIEQWKSDDDDWGLVMSMDIPDGDNFPMVAHGLLKNHKKKAHITMYGREVNYGWEEISTVKLNEFLDDEALKKVTAEAQKDALDDSMDETWRSIAKDLIKNYGEANCFIEAWRQIARIKRDNPEFKTWMTEVPVFYIVSDGTADFKKKAVPKLSTEFQAWYDYLHETSTTADEELYMQVSKIRLMRFLDSFKIDRKRYKIVTKGGGKPEAGASEPRLKKGIHFAKQVTDYEWGLDDDTTQSIQKCKGMNRKNPYDKERETCIRGALQKMGKEFVKENGDVGELVTYKNEIPDSDIKKDIKKYLSVNKFRYLVGGPLTSLAHHLTADDNDKEHTVEQAVVMLQSFDPKSNLFKVQYNHFLDPGASKLVMGKAIQGNDKLDLWLIPTEIAKVSPWTFTFRNPDTMAEAFGKGSAVYSLEQSFVGGSGLQANLFDLFCSVYAYEPDLFPAAIAADYKEDRSVEYLGVDFVRLEKSDKSAMYVVGMNKDDPMNYNLNNYLHEKLQTKKEDMLESLNKVMG</sequence>
<feature type="signal peptide" evidence="1">
    <location>
        <begin position="1"/>
        <end position="20"/>
    </location>
</feature>
<dbReference type="EMBL" id="CAUWAG010000003">
    <property type="protein sequence ID" value="CAJ2501149.1"/>
    <property type="molecule type" value="Genomic_DNA"/>
</dbReference>
<keyword evidence="1" id="KW-0732">Signal</keyword>
<dbReference type="InterPro" id="IPR036452">
    <property type="entry name" value="Ribo_hydro-like"/>
</dbReference>
<accession>A0AAI8YBH3</accession>
<dbReference type="AlphaFoldDB" id="A0AAI8YBH3"/>